<dbReference type="InterPro" id="IPR005149">
    <property type="entry name" value="Tscrpt_reg_PadR_N"/>
</dbReference>
<reference evidence="3 4" key="2">
    <citation type="submission" date="2015-07" db="EMBL/GenBank/DDBJ databases">
        <title>Genome sequence of Levilinea saccharolytica DSM 16555.</title>
        <authorList>
            <person name="Hemp J."/>
            <person name="Ward L.M."/>
            <person name="Pace L.A."/>
            <person name="Fischer W.W."/>
        </authorList>
    </citation>
    <scope>NUCLEOTIDE SEQUENCE [LARGE SCALE GENOMIC DNA]</scope>
    <source>
        <strain evidence="3 4">KIBI-1</strain>
    </source>
</reference>
<dbReference type="InterPro" id="IPR052509">
    <property type="entry name" value="Metal_resp_DNA-bind_regulator"/>
</dbReference>
<dbReference type="InterPro" id="IPR036388">
    <property type="entry name" value="WH-like_DNA-bd_sf"/>
</dbReference>
<name>A0A0M9U3G7_9CHLR</name>
<dbReference type="Proteomes" id="UP000050501">
    <property type="component" value="Unassembled WGS sequence"/>
</dbReference>
<dbReference type="InterPro" id="IPR036390">
    <property type="entry name" value="WH_DNA-bd_sf"/>
</dbReference>
<sequence>MSPRPAAPLTLEFILLGLLDARPAHGYDLHKQLSGDSPLAMLWQVKQSQLYALLDKLEAHGLVRSQPLLEEYTPPRKQYDLTPLGRERLYAWRSAPVEHVRDLRQEFLARLYFARCAGDEIARGLIAAQTQRCQVWAGRLEARLNAEAPEAHFPRSVHAFRVHQVRAALAWLTELEGELS</sequence>
<organism evidence="2">
    <name type="scientific">Levilinea saccharolytica</name>
    <dbReference type="NCBI Taxonomy" id="229921"/>
    <lineage>
        <taxon>Bacteria</taxon>
        <taxon>Bacillati</taxon>
        <taxon>Chloroflexota</taxon>
        <taxon>Anaerolineae</taxon>
        <taxon>Anaerolineales</taxon>
        <taxon>Anaerolineaceae</taxon>
        <taxon>Levilinea</taxon>
    </lineage>
</organism>
<accession>A0A0M9U3G7</accession>
<proteinExistence type="predicted"/>
<dbReference type="EMBL" id="LGCM01000019">
    <property type="protein sequence ID" value="KPL87416.1"/>
    <property type="molecule type" value="Genomic_DNA"/>
</dbReference>
<evidence type="ECO:0000313" key="3">
    <source>
        <dbReference type="EMBL" id="KPL87416.1"/>
    </source>
</evidence>
<evidence type="ECO:0000313" key="4">
    <source>
        <dbReference type="Proteomes" id="UP000050501"/>
    </source>
</evidence>
<dbReference type="PANTHER" id="PTHR33169:SF27">
    <property type="entry name" value="TRANSCRIPTIONAL REGULATOR PADR FAMILY PROTEIN"/>
    <property type="match status" value="1"/>
</dbReference>
<gene>
    <name evidence="3" type="ORF">ADN01_04405</name>
    <name evidence="2" type="ORF">LSAC_03668</name>
</gene>
<dbReference type="RefSeq" id="WP_062420006.1">
    <property type="nucleotide sequence ID" value="NZ_BBXZ01000192.1"/>
</dbReference>
<dbReference type="OrthoDB" id="154521at2"/>
<dbReference type="AlphaFoldDB" id="A0A0M9U3G7"/>
<dbReference type="PANTHER" id="PTHR33169">
    <property type="entry name" value="PADR-FAMILY TRANSCRIPTIONAL REGULATOR"/>
    <property type="match status" value="1"/>
</dbReference>
<dbReference type="SUPFAM" id="SSF46785">
    <property type="entry name" value="Winged helix' DNA-binding domain"/>
    <property type="match status" value="1"/>
</dbReference>
<evidence type="ECO:0000259" key="1">
    <source>
        <dbReference type="Pfam" id="PF03551"/>
    </source>
</evidence>
<protein>
    <submittedName>
        <fullName evidence="2">Transcriptional regulator, PadR family</fullName>
    </submittedName>
</protein>
<keyword evidence="4" id="KW-1185">Reference proteome</keyword>
<dbReference type="Pfam" id="PF03551">
    <property type="entry name" value="PadR"/>
    <property type="match status" value="1"/>
</dbReference>
<dbReference type="STRING" id="229921.ADN01_04405"/>
<evidence type="ECO:0000313" key="2">
    <source>
        <dbReference type="EMBL" id="GAP19756.1"/>
    </source>
</evidence>
<dbReference type="EMBL" id="DF967975">
    <property type="protein sequence ID" value="GAP19756.1"/>
    <property type="molecule type" value="Genomic_DNA"/>
</dbReference>
<reference evidence="2" key="1">
    <citation type="journal article" date="2015" name="Genome Announc.">
        <title>Draft Genome Sequences of Anaerolinea thermolimosa IMO-1, Bellilinea caldifistulae GOMI-1, Leptolinea tardivitalis YMTK-2, Levilinea saccharolytica KIBI-1, Longilinea arvoryzae KOME-1, Previously Described as Members of the Class Anaerolineae (Chloroflexi).</title>
        <authorList>
            <person name="Matsuura N."/>
            <person name="Tourlousse M.D."/>
            <person name="Ohashi A."/>
            <person name="Hugenholtz P."/>
            <person name="Sekiguchi Y."/>
        </authorList>
    </citation>
    <scope>NUCLEOTIDE SEQUENCE</scope>
    <source>
        <strain evidence="2">KIBI-1</strain>
    </source>
</reference>
<feature type="domain" description="Transcription regulator PadR N-terminal" evidence="1">
    <location>
        <begin position="15"/>
        <end position="89"/>
    </location>
</feature>
<dbReference type="Gene3D" id="1.10.10.10">
    <property type="entry name" value="Winged helix-like DNA-binding domain superfamily/Winged helix DNA-binding domain"/>
    <property type="match status" value="1"/>
</dbReference>